<dbReference type="InterPro" id="IPR029063">
    <property type="entry name" value="SAM-dependent_MTases_sf"/>
</dbReference>
<feature type="transmembrane region" description="Helical" evidence="3">
    <location>
        <begin position="143"/>
        <end position="164"/>
    </location>
</feature>
<keyword evidence="1" id="KW-0620">Polyamine biosynthesis</keyword>
<dbReference type="NCBIfam" id="NF037959">
    <property type="entry name" value="MFS_SpdSyn"/>
    <property type="match status" value="1"/>
</dbReference>
<feature type="region of interest" description="Disordered" evidence="2">
    <location>
        <begin position="395"/>
        <end position="416"/>
    </location>
</feature>
<accession>A0A517P1N5</accession>
<dbReference type="SUPFAM" id="SSF53335">
    <property type="entry name" value="S-adenosyl-L-methionine-dependent methyltransferases"/>
    <property type="match status" value="1"/>
</dbReference>
<feature type="transmembrane region" description="Helical" evidence="3">
    <location>
        <begin position="72"/>
        <end position="89"/>
    </location>
</feature>
<evidence type="ECO:0000256" key="3">
    <source>
        <dbReference type="SAM" id="Phobius"/>
    </source>
</evidence>
<dbReference type="EMBL" id="CP036526">
    <property type="protein sequence ID" value="QDT13263.1"/>
    <property type="molecule type" value="Genomic_DNA"/>
</dbReference>
<feature type="transmembrane region" description="Helical" evidence="3">
    <location>
        <begin position="176"/>
        <end position="196"/>
    </location>
</feature>
<dbReference type="PROSITE" id="PS51257">
    <property type="entry name" value="PROKAR_LIPOPROTEIN"/>
    <property type="match status" value="1"/>
</dbReference>
<feature type="transmembrane region" description="Helical" evidence="3">
    <location>
        <begin position="304"/>
        <end position="323"/>
    </location>
</feature>
<proteinExistence type="predicted"/>
<keyword evidence="5" id="KW-1185">Reference proteome</keyword>
<feature type="transmembrane region" description="Helical" evidence="3">
    <location>
        <begin position="223"/>
        <end position="240"/>
    </location>
</feature>
<dbReference type="PANTHER" id="PTHR43317:SF1">
    <property type="entry name" value="THERMOSPERMINE SYNTHASE ACAULIS5"/>
    <property type="match status" value="1"/>
</dbReference>
<protein>
    <submittedName>
        <fullName evidence="4">Spermidine synthase</fullName>
    </submittedName>
</protein>
<dbReference type="CDD" id="cd02440">
    <property type="entry name" value="AdoMet_MTases"/>
    <property type="match status" value="1"/>
</dbReference>
<keyword evidence="3" id="KW-0472">Membrane</keyword>
<reference evidence="4 5" key="1">
    <citation type="submission" date="2019-02" db="EMBL/GenBank/DDBJ databases">
        <title>Deep-cultivation of Planctomycetes and their phenomic and genomic characterization uncovers novel biology.</title>
        <authorList>
            <person name="Wiegand S."/>
            <person name="Jogler M."/>
            <person name="Boedeker C."/>
            <person name="Pinto D."/>
            <person name="Vollmers J."/>
            <person name="Rivas-Marin E."/>
            <person name="Kohn T."/>
            <person name="Peeters S.H."/>
            <person name="Heuer A."/>
            <person name="Rast P."/>
            <person name="Oberbeckmann S."/>
            <person name="Bunk B."/>
            <person name="Jeske O."/>
            <person name="Meyerdierks A."/>
            <person name="Storesund J.E."/>
            <person name="Kallscheuer N."/>
            <person name="Luecker S."/>
            <person name="Lage O.M."/>
            <person name="Pohl T."/>
            <person name="Merkel B.J."/>
            <person name="Hornburger P."/>
            <person name="Mueller R.-W."/>
            <person name="Bruemmer F."/>
            <person name="Labrenz M."/>
            <person name="Spormann A.M."/>
            <person name="Op den Camp H."/>
            <person name="Overmann J."/>
            <person name="Amann R."/>
            <person name="Jetten M.S.M."/>
            <person name="Mascher T."/>
            <person name="Medema M.H."/>
            <person name="Devos D.P."/>
            <person name="Kaster A.-K."/>
            <person name="Ovreas L."/>
            <person name="Rohde M."/>
            <person name="Galperin M.Y."/>
            <person name="Jogler C."/>
        </authorList>
    </citation>
    <scope>NUCLEOTIDE SEQUENCE [LARGE SCALE GENOMIC DNA]</scope>
    <source>
        <strain evidence="4 5">K23_9</strain>
    </source>
</reference>
<evidence type="ECO:0000256" key="1">
    <source>
        <dbReference type="ARBA" id="ARBA00023115"/>
    </source>
</evidence>
<evidence type="ECO:0000313" key="4">
    <source>
        <dbReference type="EMBL" id="QDT13263.1"/>
    </source>
</evidence>
<dbReference type="InterPro" id="IPR036259">
    <property type="entry name" value="MFS_trans_sf"/>
</dbReference>
<dbReference type="Gene3D" id="3.40.50.150">
    <property type="entry name" value="Vaccinia Virus protein VP39"/>
    <property type="match status" value="1"/>
</dbReference>
<dbReference type="GO" id="GO:0006596">
    <property type="term" value="P:polyamine biosynthetic process"/>
    <property type="evidence" value="ECO:0007669"/>
    <property type="project" value="UniProtKB-KW"/>
</dbReference>
<feature type="transmembrane region" description="Helical" evidence="3">
    <location>
        <begin position="433"/>
        <end position="450"/>
    </location>
</feature>
<feature type="transmembrane region" description="Helical" evidence="3">
    <location>
        <begin position="109"/>
        <end position="131"/>
    </location>
</feature>
<dbReference type="PANTHER" id="PTHR43317">
    <property type="entry name" value="THERMOSPERMINE SYNTHASE ACAULIS5"/>
    <property type="match status" value="1"/>
</dbReference>
<dbReference type="OrthoDB" id="9761985at2"/>
<dbReference type="AlphaFoldDB" id="A0A517P1N5"/>
<name>A0A517P1N5_9BACT</name>
<feature type="transmembrane region" description="Helical" evidence="3">
    <location>
        <begin position="456"/>
        <end position="477"/>
    </location>
</feature>
<evidence type="ECO:0000313" key="5">
    <source>
        <dbReference type="Proteomes" id="UP000319817"/>
    </source>
</evidence>
<feature type="transmembrane region" description="Helical" evidence="3">
    <location>
        <begin position="282"/>
        <end position="298"/>
    </location>
</feature>
<keyword evidence="3" id="KW-0812">Transmembrane</keyword>
<feature type="transmembrane region" description="Helical" evidence="3">
    <location>
        <begin position="335"/>
        <end position="352"/>
    </location>
</feature>
<dbReference type="SUPFAM" id="SSF103473">
    <property type="entry name" value="MFS general substrate transporter"/>
    <property type="match status" value="1"/>
</dbReference>
<evidence type="ECO:0000256" key="2">
    <source>
        <dbReference type="SAM" id="MobiDB-lite"/>
    </source>
</evidence>
<organism evidence="4 5">
    <name type="scientific">Stieleria marina</name>
    <dbReference type="NCBI Taxonomy" id="1930275"/>
    <lineage>
        <taxon>Bacteria</taxon>
        <taxon>Pseudomonadati</taxon>
        <taxon>Planctomycetota</taxon>
        <taxon>Planctomycetia</taxon>
        <taxon>Pirellulales</taxon>
        <taxon>Pirellulaceae</taxon>
        <taxon>Stieleria</taxon>
    </lineage>
</organism>
<gene>
    <name evidence="4" type="ORF">K239x_52810</name>
</gene>
<sequence>MRLLVIYLFTVALSACLLFAVQPLVGRLVLPLYGGSPAVWNTCMMFFQAVLLLGYLYAHLSDRWLSVRGQMYLHIGVMIAAGFLLPISVPDGWTIDDPQHPAWSLLKLLALTVGGPFFAMSANATLLQRWFSATNHPSAPDPYFLYAVSNAGSMVGLLSYPFLIEPNFGLSDQTTYWAIGFGGLLIGVVASVILTAQNRGNGSDATITLASAQPAHIDWSHRAMWVLLAFVPSSWLLSVTTRLTTDIAPIPLLWVVPLAIYLLTFVLAFASRVWIPHLWNKHALAATAIVLVAATVASRSMGLAALHLFAFFLGAMVCHGELVRRRPNASGLTEFYLWLSVGGVLGGFFNAIVAPNLFSVLLEFGIVVAAACLFTGTKEKKTDANDETVEAKLLRPTSSAKKRKRRKASPVVQPNEEPTGRSLLNLQMIKQHWPLSIAAVLAVVLLRGVSSDNASSSMWMTLVVVLLIPTLIGLRVAGQTIAFSFLVGAALMVDEFDAGPQYEVVHRARSFFGRHLVVDDRATVGMGQQPRYRRLLHGTTQHGFQSLDPLQTCEPLAYYHRTGPLGDLFSTYITNRKSAVSEPTKAAAKRVAAIGLGTGAVACYANPNCDISFIEVDPTVRDIAKADGYFSYLSNCGGENCDIIMADGRQAMSASEDGQYDMVLLDAFSSDAVPTHLMTREAIQMYIDKLGPGGVLAFHISNKYLRLDHVLTAAAAELNLAYRAKHDRFLSAKDREESIRKGKADAWYFVIAKQDDTLQKLTSDWQKPDLADDVRVWTDDYCNILSVMQIGR</sequence>
<feature type="transmembrane region" description="Helical" evidence="3">
    <location>
        <begin position="252"/>
        <end position="270"/>
    </location>
</feature>
<feature type="transmembrane region" description="Helical" evidence="3">
    <location>
        <begin position="39"/>
        <end position="60"/>
    </location>
</feature>
<dbReference type="Proteomes" id="UP000319817">
    <property type="component" value="Chromosome"/>
</dbReference>
<dbReference type="RefSeq" id="WP_145421026.1">
    <property type="nucleotide sequence ID" value="NZ_CP036526.1"/>
</dbReference>
<keyword evidence="3" id="KW-1133">Transmembrane helix</keyword>